<comment type="caution">
    <text evidence="2">The sequence shown here is derived from an EMBL/GenBank/DDBJ whole genome shotgun (WGS) entry which is preliminary data.</text>
</comment>
<organism evidence="2 3">
    <name type="scientific">Palleronia sediminis</name>
    <dbReference type="NCBI Taxonomy" id="2547833"/>
    <lineage>
        <taxon>Bacteria</taxon>
        <taxon>Pseudomonadati</taxon>
        <taxon>Pseudomonadota</taxon>
        <taxon>Alphaproteobacteria</taxon>
        <taxon>Rhodobacterales</taxon>
        <taxon>Roseobacteraceae</taxon>
        <taxon>Palleronia</taxon>
    </lineage>
</organism>
<name>A0A4R6ALR3_9RHOB</name>
<dbReference type="Proteomes" id="UP000295701">
    <property type="component" value="Unassembled WGS sequence"/>
</dbReference>
<proteinExistence type="predicted"/>
<gene>
    <name evidence="2" type="ORF">E2L08_01695</name>
</gene>
<evidence type="ECO:0000313" key="3">
    <source>
        <dbReference type="Proteomes" id="UP000295701"/>
    </source>
</evidence>
<evidence type="ECO:0000313" key="2">
    <source>
        <dbReference type="EMBL" id="TDL84204.1"/>
    </source>
</evidence>
<accession>A0A4R6ALR3</accession>
<dbReference type="OrthoDB" id="7689766at2"/>
<keyword evidence="3" id="KW-1185">Reference proteome</keyword>
<evidence type="ECO:0000256" key="1">
    <source>
        <dbReference type="SAM" id="SignalP"/>
    </source>
</evidence>
<protein>
    <submittedName>
        <fullName evidence="2">Uncharacterized protein</fullName>
    </submittedName>
</protein>
<dbReference type="AlphaFoldDB" id="A0A4R6ALR3"/>
<sequence length="124" mass="13166">MRPIRVAAAFAALISTALPAQAWTARNGMAVEPLSPSSFSVAWTGRAGARNFWCAAGDYVTRNLTLPPATKIYRYSPPIRQSGEGIVFGLDPARATATGLIRLQGGLGVTAAHARLLCERPQDD</sequence>
<keyword evidence="1" id="KW-0732">Signal</keyword>
<dbReference type="EMBL" id="SNAA01000001">
    <property type="protein sequence ID" value="TDL84204.1"/>
    <property type="molecule type" value="Genomic_DNA"/>
</dbReference>
<feature type="signal peptide" evidence="1">
    <location>
        <begin position="1"/>
        <end position="22"/>
    </location>
</feature>
<dbReference type="RefSeq" id="WP_133395303.1">
    <property type="nucleotide sequence ID" value="NZ_SNAA01000001.1"/>
</dbReference>
<reference evidence="2 3" key="1">
    <citation type="submission" date="2019-03" db="EMBL/GenBank/DDBJ databases">
        <title>Primorskyibacter sp. SS33 isolated from sediments.</title>
        <authorList>
            <person name="Xunke S."/>
        </authorList>
    </citation>
    <scope>NUCLEOTIDE SEQUENCE [LARGE SCALE GENOMIC DNA]</scope>
    <source>
        <strain evidence="2 3">SS33</strain>
    </source>
</reference>
<feature type="chain" id="PRO_5020577907" evidence="1">
    <location>
        <begin position="23"/>
        <end position="124"/>
    </location>
</feature>